<dbReference type="Proteomes" id="UP001595833">
    <property type="component" value="Unassembled WGS sequence"/>
</dbReference>
<feature type="region of interest" description="Disordered" evidence="7">
    <location>
        <begin position="8"/>
        <end position="32"/>
    </location>
</feature>
<dbReference type="PRINTS" id="PR00723">
    <property type="entry name" value="SUBTILISIN"/>
</dbReference>
<dbReference type="PANTHER" id="PTHR43806">
    <property type="entry name" value="PEPTIDASE S8"/>
    <property type="match status" value="1"/>
</dbReference>
<dbReference type="RefSeq" id="WP_344042119.1">
    <property type="nucleotide sequence ID" value="NZ_BAAAKE010000032.1"/>
</dbReference>
<keyword evidence="4 5" id="KW-0720">Serine protease</keyword>
<dbReference type="SUPFAM" id="SSF52743">
    <property type="entry name" value="Subtilisin-like"/>
    <property type="match status" value="1"/>
</dbReference>
<evidence type="ECO:0000256" key="7">
    <source>
        <dbReference type="SAM" id="MobiDB-lite"/>
    </source>
</evidence>
<evidence type="ECO:0000256" key="3">
    <source>
        <dbReference type="ARBA" id="ARBA00022801"/>
    </source>
</evidence>
<keyword evidence="3 5" id="KW-0378">Hydrolase</keyword>
<accession>A0ABV9Y2C0</accession>
<evidence type="ECO:0000256" key="2">
    <source>
        <dbReference type="ARBA" id="ARBA00022670"/>
    </source>
</evidence>
<dbReference type="InterPro" id="IPR050131">
    <property type="entry name" value="Peptidase_S8_subtilisin-like"/>
</dbReference>
<feature type="active site" description="Charge relay system" evidence="5">
    <location>
        <position position="404"/>
    </location>
</feature>
<dbReference type="InterPro" id="IPR023828">
    <property type="entry name" value="Peptidase_S8_Ser-AS"/>
</dbReference>
<dbReference type="PANTHER" id="PTHR43806:SF11">
    <property type="entry name" value="CEREVISIN-RELATED"/>
    <property type="match status" value="1"/>
</dbReference>
<keyword evidence="10" id="KW-1185">Reference proteome</keyword>
<dbReference type="PROSITE" id="PS00136">
    <property type="entry name" value="SUBTILASE_ASP"/>
    <property type="match status" value="1"/>
</dbReference>
<evidence type="ECO:0000256" key="1">
    <source>
        <dbReference type="ARBA" id="ARBA00011073"/>
    </source>
</evidence>
<dbReference type="Pfam" id="PF00082">
    <property type="entry name" value="Peptidase_S8"/>
    <property type="match status" value="1"/>
</dbReference>
<organism evidence="9 10">
    <name type="scientific">Saccharothrix xinjiangensis</name>
    <dbReference type="NCBI Taxonomy" id="204798"/>
    <lineage>
        <taxon>Bacteria</taxon>
        <taxon>Bacillati</taxon>
        <taxon>Actinomycetota</taxon>
        <taxon>Actinomycetes</taxon>
        <taxon>Pseudonocardiales</taxon>
        <taxon>Pseudonocardiaceae</taxon>
        <taxon>Saccharothrix</taxon>
    </lineage>
</organism>
<gene>
    <name evidence="9" type="ORF">ACFPFM_22825</name>
</gene>
<evidence type="ECO:0000256" key="5">
    <source>
        <dbReference type="PROSITE-ProRule" id="PRU01240"/>
    </source>
</evidence>
<sequence length="1057" mass="109890">MLAWGLAAPTATTARAAPEPPATSTAATSTAATSTSVTLVTGDRVRFDGREVVSITPAPGRENTPFRTFHRAGRLHVVPLDAAAPLAAGRLDLRLFDVTGLAEAGYDDARRDTVPLIVSGVRPAAPALWVTGDLPAATFTAQVAKSGAATAFRSLVDDPGVTKVWLDGLRRTGLDHSTARIGAPTAWAAGHTGAGVVVAVLDTGVDDTHPDLAGQVAGRADFTEQAGSADPVGHGTHVAATIASTHPRYRGVAPGARILDGKVCTLRGCAESAVLRGAQWAVDQGADVVNLSLGGPDTPDVDPLEAAVDRLSAETGALFVVAAGNSGGPGTVSSPSTADAALSVGAVDRADAIAEFSSRGPRPGDRGVKPDLTAPGVGIVAARSRDGVIGTPVDDAHVALSGTSMATPHAAGAAALLAEQHPDWTGAQLKAALVASARHNPAATAFEQGAGRVDAARAITTDVTADPVSLALGVQFWPHDDDTPVARTHTYRNTGPNPVTLDLAVEATGPDGGTAPAGLFSVHPTRITVPPGGTAQATVTGDTRGVPTHGTYTGAVVASNGLRTPLSIEHEPERYEVTTRYTDDRGAPTDAASSVLSGIDEDFFAFLPPVGGVAKTRLPPGDYVLENVVVTDGERLAVLPQPLLRVTGDTTVEVDARRAEPVAVTPPEPGAEEVFGQIVLHRRLRDRWADFGIMLPGGFRAAVSLAPLGPTPPRDELTTIIGAQSRGAPVRDTPVNYRLVYVERGEVPTGFTRAPGKRQLAEVTQRAAPGGPDVRYPYIGVPLVVGGGSGAGSGTQFGPNGESIDYVTTQDVAWRWMVDQVNGTRYVGNQVHPWRTYHAGRDYRHRYFRPVLGPAFSPVGSPASRTGDRVDVSTALWGDRDGNLGVYSFASSRLTLHRNGVQVGESDYPGNGQFTVPPGPADFRLAAEVTAEPGATELSTEVSAAWTFRSGTAEATTPLPLTVVRFRPDLDESGGAPAHRLLRVPLEVRRLGDAEVRRLTAEVSFDDGATWSRVPVAGRAALIRNGAEGFASLRVEGADRDGNSFRQTVIRAYRVTG</sequence>
<feature type="active site" description="Charge relay system" evidence="5">
    <location>
        <position position="234"/>
    </location>
</feature>
<comment type="similarity">
    <text evidence="1 5 6">Belongs to the peptidase S8 family.</text>
</comment>
<dbReference type="PROSITE" id="PS00138">
    <property type="entry name" value="SUBTILASE_SER"/>
    <property type="match status" value="1"/>
</dbReference>
<feature type="domain" description="Peptidase S8/S53" evidence="8">
    <location>
        <begin position="193"/>
        <end position="451"/>
    </location>
</feature>
<dbReference type="InterPro" id="IPR023827">
    <property type="entry name" value="Peptidase_S8_Asp-AS"/>
</dbReference>
<name>A0ABV9Y2C0_9PSEU</name>
<evidence type="ECO:0000313" key="9">
    <source>
        <dbReference type="EMBL" id="MFC5056571.1"/>
    </source>
</evidence>
<proteinExistence type="inferred from homology"/>
<dbReference type="InterPro" id="IPR036852">
    <property type="entry name" value="Peptidase_S8/S53_dom_sf"/>
</dbReference>
<feature type="active site" description="Charge relay system" evidence="5">
    <location>
        <position position="202"/>
    </location>
</feature>
<dbReference type="PROSITE" id="PS51892">
    <property type="entry name" value="SUBTILASE"/>
    <property type="match status" value="1"/>
</dbReference>
<protein>
    <submittedName>
        <fullName evidence="9">S8 family serine peptidase</fullName>
    </submittedName>
</protein>
<dbReference type="InterPro" id="IPR015500">
    <property type="entry name" value="Peptidase_S8_subtilisin-rel"/>
</dbReference>
<dbReference type="Gene3D" id="3.40.50.200">
    <property type="entry name" value="Peptidase S8/S53 domain"/>
    <property type="match status" value="1"/>
</dbReference>
<dbReference type="InterPro" id="IPR000209">
    <property type="entry name" value="Peptidase_S8/S53_dom"/>
</dbReference>
<comment type="caution">
    <text evidence="9">The sequence shown here is derived from an EMBL/GenBank/DDBJ whole genome shotgun (WGS) entry which is preliminary data.</text>
</comment>
<evidence type="ECO:0000259" key="8">
    <source>
        <dbReference type="Pfam" id="PF00082"/>
    </source>
</evidence>
<dbReference type="EMBL" id="JBHSJB010000022">
    <property type="protein sequence ID" value="MFC5056571.1"/>
    <property type="molecule type" value="Genomic_DNA"/>
</dbReference>
<reference evidence="10" key="1">
    <citation type="journal article" date="2019" name="Int. J. Syst. Evol. Microbiol.">
        <title>The Global Catalogue of Microorganisms (GCM) 10K type strain sequencing project: providing services to taxonomists for standard genome sequencing and annotation.</title>
        <authorList>
            <consortium name="The Broad Institute Genomics Platform"/>
            <consortium name="The Broad Institute Genome Sequencing Center for Infectious Disease"/>
            <person name="Wu L."/>
            <person name="Ma J."/>
        </authorList>
    </citation>
    <scope>NUCLEOTIDE SEQUENCE [LARGE SCALE GENOMIC DNA]</scope>
    <source>
        <strain evidence="10">KCTC 12848</strain>
    </source>
</reference>
<evidence type="ECO:0000256" key="6">
    <source>
        <dbReference type="RuleBase" id="RU003355"/>
    </source>
</evidence>
<keyword evidence="2 5" id="KW-0645">Protease</keyword>
<evidence type="ECO:0000313" key="10">
    <source>
        <dbReference type="Proteomes" id="UP001595833"/>
    </source>
</evidence>
<evidence type="ECO:0000256" key="4">
    <source>
        <dbReference type="ARBA" id="ARBA00022825"/>
    </source>
</evidence>